<gene>
    <name evidence="2" type="ORF">G0Q06_10565</name>
</gene>
<accession>A0A6B2M463</accession>
<name>A0A6B2M463_9BACT</name>
<organism evidence="2 3">
    <name type="scientific">Oceanipulchritudo coccoides</name>
    <dbReference type="NCBI Taxonomy" id="2706888"/>
    <lineage>
        <taxon>Bacteria</taxon>
        <taxon>Pseudomonadati</taxon>
        <taxon>Verrucomicrobiota</taxon>
        <taxon>Opitutia</taxon>
        <taxon>Puniceicoccales</taxon>
        <taxon>Oceanipulchritudinaceae</taxon>
        <taxon>Oceanipulchritudo</taxon>
    </lineage>
</organism>
<protein>
    <recommendedName>
        <fullName evidence="1">HNH nuclease domain-containing protein</fullName>
    </recommendedName>
</protein>
<keyword evidence="3" id="KW-1185">Reference proteome</keyword>
<evidence type="ECO:0000313" key="3">
    <source>
        <dbReference type="Proteomes" id="UP000478417"/>
    </source>
</evidence>
<reference evidence="2 3" key="1">
    <citation type="submission" date="2020-02" db="EMBL/GenBank/DDBJ databases">
        <title>Albibacoteraceae fam. nov., the first described family within the subdivision 4 Verrucomicrobia.</title>
        <authorList>
            <person name="Xi F."/>
        </authorList>
    </citation>
    <scope>NUCLEOTIDE SEQUENCE [LARGE SCALE GENOMIC DNA]</scope>
    <source>
        <strain evidence="2 3">CK1056</strain>
    </source>
</reference>
<dbReference type="InterPro" id="IPR003615">
    <property type="entry name" value="HNH_nuc"/>
</dbReference>
<sequence>MPASFIQKTGEALPGLDRLHNLIEGIYKPAGGDYALSIASMLKNPYADRVEYNPDRSWYFDYSPKAGSLKSAVNASLFNCLGDKEPVLVLKQLSDKTGPNGTRYRLLGLGLLEGYDEQVRLFRIRGMRIEEIYEYLGEGMVMEDDLIDTAIQLEALEAWNPFEDPNRRLYRVNAQKRSQHFRRIVLGNYNSTCAVTGQRFELNDIVEAEAAHVISKEQNGTDNPKNGIAMSRSVHWAFDKGLFTLSDQYEVLIHPEAKAAKIQNFPLFELDRKKIYLPDEEYFHPHQEALQWHRDEIWGKFAG</sequence>
<dbReference type="AlphaFoldDB" id="A0A6B2M463"/>
<dbReference type="Pfam" id="PF13391">
    <property type="entry name" value="HNH_2"/>
    <property type="match status" value="1"/>
</dbReference>
<dbReference type="Proteomes" id="UP000478417">
    <property type="component" value="Unassembled WGS sequence"/>
</dbReference>
<feature type="domain" description="HNH nuclease" evidence="1">
    <location>
        <begin position="193"/>
        <end position="245"/>
    </location>
</feature>
<evidence type="ECO:0000259" key="1">
    <source>
        <dbReference type="Pfam" id="PF13391"/>
    </source>
</evidence>
<proteinExistence type="predicted"/>
<evidence type="ECO:0000313" key="2">
    <source>
        <dbReference type="EMBL" id="NDV62894.1"/>
    </source>
</evidence>
<dbReference type="EMBL" id="JAAGNX010000002">
    <property type="protein sequence ID" value="NDV62894.1"/>
    <property type="molecule type" value="Genomic_DNA"/>
</dbReference>
<comment type="caution">
    <text evidence="2">The sequence shown here is derived from an EMBL/GenBank/DDBJ whole genome shotgun (WGS) entry which is preliminary data.</text>
</comment>